<dbReference type="PANTHER" id="PTHR21496:SF0">
    <property type="entry name" value="RIESKE DOMAIN-CONTAINING PROTEIN"/>
    <property type="match status" value="1"/>
</dbReference>
<keyword evidence="2" id="KW-0479">Metal-binding</keyword>
<dbReference type="PANTHER" id="PTHR21496">
    <property type="entry name" value="FERREDOXIN-RELATED"/>
    <property type="match status" value="1"/>
</dbReference>
<evidence type="ECO:0000259" key="7">
    <source>
        <dbReference type="PROSITE" id="PS51296"/>
    </source>
</evidence>
<evidence type="ECO:0000256" key="2">
    <source>
        <dbReference type="ARBA" id="ARBA00022723"/>
    </source>
</evidence>
<dbReference type="Gene3D" id="2.102.10.10">
    <property type="entry name" value="Rieske [2Fe-2S] iron-sulphur domain"/>
    <property type="match status" value="1"/>
</dbReference>
<evidence type="ECO:0000256" key="1">
    <source>
        <dbReference type="ARBA" id="ARBA00022714"/>
    </source>
</evidence>
<gene>
    <name evidence="8" type="ORF">OEZ60_00300</name>
</gene>
<organism evidence="8 9">
    <name type="scientific">Albidovulum salinarum</name>
    <dbReference type="NCBI Taxonomy" id="2984153"/>
    <lineage>
        <taxon>Bacteria</taxon>
        <taxon>Pseudomonadati</taxon>
        <taxon>Pseudomonadota</taxon>
        <taxon>Alphaproteobacteria</taxon>
        <taxon>Rhodobacterales</taxon>
        <taxon>Paracoccaceae</taxon>
        <taxon>Albidovulum</taxon>
    </lineage>
</organism>
<evidence type="ECO:0000256" key="4">
    <source>
        <dbReference type="ARBA" id="ARBA00023014"/>
    </source>
</evidence>
<dbReference type="Pfam" id="PF00355">
    <property type="entry name" value="Rieske"/>
    <property type="match status" value="1"/>
</dbReference>
<dbReference type="EMBL" id="JAOVQO010000001">
    <property type="protein sequence ID" value="MCU9846443.1"/>
    <property type="molecule type" value="Genomic_DNA"/>
</dbReference>
<dbReference type="InterPro" id="IPR017941">
    <property type="entry name" value="Rieske_2Fe-2S"/>
</dbReference>
<dbReference type="Proteomes" id="UP001209535">
    <property type="component" value="Unassembled WGS sequence"/>
</dbReference>
<evidence type="ECO:0000256" key="6">
    <source>
        <dbReference type="ARBA" id="ARBA00038001"/>
    </source>
</evidence>
<dbReference type="SUPFAM" id="SSF50022">
    <property type="entry name" value="ISP domain"/>
    <property type="match status" value="1"/>
</dbReference>
<name>A0ABT2WXM8_9RHOB</name>
<dbReference type="InterPro" id="IPR036922">
    <property type="entry name" value="Rieske_2Fe-2S_sf"/>
</dbReference>
<keyword evidence="3" id="KW-0408">Iron</keyword>
<evidence type="ECO:0000313" key="8">
    <source>
        <dbReference type="EMBL" id="MCU9846443.1"/>
    </source>
</evidence>
<comment type="cofactor">
    <cofactor evidence="5">
        <name>[2Fe-2S] cluster</name>
        <dbReference type="ChEBI" id="CHEBI:190135"/>
    </cofactor>
</comment>
<comment type="similarity">
    <text evidence="6">Belongs to the bacterial ring-hydroxylating dioxygenase ferredoxin component family.</text>
</comment>
<accession>A0ABT2WXM8</accession>
<sequence>MTQWIRACAADEIDEEDLIRWDHGGHSYAIYNTEKGFFATDGICTHEHQSLDEGLVIGCVIECPLHGGRFDIPSGKALSAPVCTDLATYPVRIENGEVFIAVG</sequence>
<keyword evidence="4" id="KW-0411">Iron-sulfur</keyword>
<proteinExistence type="inferred from homology"/>
<dbReference type="PROSITE" id="PS51296">
    <property type="entry name" value="RIESKE"/>
    <property type="match status" value="1"/>
</dbReference>
<reference evidence="8 9" key="1">
    <citation type="submission" date="2022-10" db="EMBL/GenBank/DDBJ databases">
        <title>Defluviimonas sp. nov., isolated from ocean surface sediments.</title>
        <authorList>
            <person name="He W."/>
            <person name="Wang L."/>
            <person name="Zhang D.-F."/>
        </authorList>
    </citation>
    <scope>NUCLEOTIDE SEQUENCE [LARGE SCALE GENOMIC DNA]</scope>
    <source>
        <strain evidence="8 9">WL0024</strain>
    </source>
</reference>
<protein>
    <submittedName>
        <fullName evidence="8">Non-heme iron oxygenase ferredoxin subunit</fullName>
    </submittedName>
</protein>
<evidence type="ECO:0000313" key="9">
    <source>
        <dbReference type="Proteomes" id="UP001209535"/>
    </source>
</evidence>
<dbReference type="CDD" id="cd03528">
    <property type="entry name" value="Rieske_RO_ferredoxin"/>
    <property type="match status" value="1"/>
</dbReference>
<evidence type="ECO:0000256" key="5">
    <source>
        <dbReference type="ARBA" id="ARBA00034078"/>
    </source>
</evidence>
<comment type="caution">
    <text evidence="8">The sequence shown here is derived from an EMBL/GenBank/DDBJ whole genome shotgun (WGS) entry which is preliminary data.</text>
</comment>
<dbReference type="RefSeq" id="WP_263332037.1">
    <property type="nucleotide sequence ID" value="NZ_JAOVQO010000001.1"/>
</dbReference>
<feature type="domain" description="Rieske" evidence="7">
    <location>
        <begin position="5"/>
        <end position="100"/>
    </location>
</feature>
<evidence type="ECO:0000256" key="3">
    <source>
        <dbReference type="ARBA" id="ARBA00023004"/>
    </source>
</evidence>
<keyword evidence="1" id="KW-0001">2Fe-2S</keyword>
<keyword evidence="9" id="KW-1185">Reference proteome</keyword>